<dbReference type="RefSeq" id="WP_228981133.1">
    <property type="nucleotide sequence ID" value="NZ_CAJQYY010000023.1"/>
</dbReference>
<evidence type="ECO:0000256" key="3">
    <source>
        <dbReference type="ARBA" id="ARBA00022801"/>
    </source>
</evidence>
<organism evidence="6 7">
    <name type="scientific">Paraburkholderia gardini</name>
    <dbReference type="NCBI Taxonomy" id="2823469"/>
    <lineage>
        <taxon>Bacteria</taxon>
        <taxon>Pseudomonadati</taxon>
        <taxon>Pseudomonadota</taxon>
        <taxon>Betaproteobacteria</taxon>
        <taxon>Burkholderiales</taxon>
        <taxon>Burkholderiaceae</taxon>
        <taxon>Paraburkholderia</taxon>
    </lineage>
</organism>
<name>A0ABN7QR58_9BURK</name>
<comment type="cofactor">
    <cofactor evidence="1">
        <name>Zn(2+)</name>
        <dbReference type="ChEBI" id="CHEBI:29105"/>
    </cofactor>
</comment>
<evidence type="ECO:0000313" key="6">
    <source>
        <dbReference type="EMBL" id="CAG4911706.1"/>
    </source>
</evidence>
<evidence type="ECO:0000256" key="4">
    <source>
        <dbReference type="ARBA" id="ARBA00022833"/>
    </source>
</evidence>
<feature type="domain" description="Succinylglutamate desuccinylase/Aspartoacylase catalytic" evidence="5">
    <location>
        <begin position="42"/>
        <end position="273"/>
    </location>
</feature>
<keyword evidence="7" id="KW-1185">Reference proteome</keyword>
<dbReference type="InterPro" id="IPR055438">
    <property type="entry name" value="AstE_AspA_cat"/>
</dbReference>
<dbReference type="Pfam" id="PF24827">
    <property type="entry name" value="AstE_AspA_cat"/>
    <property type="match status" value="1"/>
</dbReference>
<reference evidence="6 7" key="1">
    <citation type="submission" date="2021-04" db="EMBL/GenBank/DDBJ databases">
        <authorList>
            <person name="Vanwijnsberghe S."/>
        </authorList>
    </citation>
    <scope>NUCLEOTIDE SEQUENCE [LARGE SCALE GENOMIC DNA]</scope>
    <source>
        <strain evidence="6 7">LMG 32171</strain>
    </source>
</reference>
<evidence type="ECO:0000256" key="2">
    <source>
        <dbReference type="ARBA" id="ARBA00022723"/>
    </source>
</evidence>
<dbReference type="PANTHER" id="PTHR37326:SF1">
    <property type="entry name" value="BLL3975 PROTEIN"/>
    <property type="match status" value="1"/>
</dbReference>
<keyword evidence="4" id="KW-0862">Zinc</keyword>
<dbReference type="Proteomes" id="UP000789752">
    <property type="component" value="Unassembled WGS sequence"/>
</dbReference>
<dbReference type="EMBL" id="CAJQYY010000023">
    <property type="protein sequence ID" value="CAG4911706.1"/>
    <property type="molecule type" value="Genomic_DNA"/>
</dbReference>
<sequence>MQKQTTSLLSPAVGTQRELVSFHFAPASASASARSGSPASDRKIYIQSSLHADETPAMLTAVLLKRRLLELEARGALSAEIVLVPVANPVGLGQYVMGQFIGRFDLASGRNFNRHFLQFPTLAERAKDLLGADAIRNRDIIRDLLREELARQKPLTEFESLQLALFKHSFDADLVIDLHCSLEAVMHVYTTEAAWPSIEPFARYLGAETSLLATNSGAQAFDEAHSLIWWNLQQQMPADRPVPDGTLAVTVECRGQRDVSYAIAQQDADAIVDYLVSRGAIRGEPKALPPLRSPATPLAGSEQFYAPVSGIVVHRAKIGDTIRAGDALFDIVDPLTDETTTISSNTDGVFYMRRAIRFATAGAPLGRVTGTRALRTGVLLGA</sequence>
<dbReference type="Gene3D" id="3.40.630.10">
    <property type="entry name" value="Zn peptidases"/>
    <property type="match status" value="1"/>
</dbReference>
<dbReference type="CDD" id="cd06250">
    <property type="entry name" value="M14_PaAOTO_like"/>
    <property type="match status" value="1"/>
</dbReference>
<protein>
    <recommendedName>
        <fullName evidence="5">Succinylglutamate desuccinylase/Aspartoacylase catalytic domain-containing protein</fullName>
    </recommendedName>
</protein>
<accession>A0ABN7QR58</accession>
<proteinExistence type="predicted"/>
<dbReference type="PANTHER" id="PTHR37326">
    <property type="entry name" value="BLL3975 PROTEIN"/>
    <property type="match status" value="1"/>
</dbReference>
<keyword evidence="3" id="KW-0378">Hydrolase</keyword>
<dbReference type="InterPro" id="IPR053138">
    <property type="entry name" value="N-alpha-Ac-DABA_deacetylase"/>
</dbReference>
<keyword evidence="2" id="KW-0479">Metal-binding</keyword>
<dbReference type="SUPFAM" id="SSF53187">
    <property type="entry name" value="Zn-dependent exopeptidases"/>
    <property type="match status" value="1"/>
</dbReference>
<evidence type="ECO:0000256" key="1">
    <source>
        <dbReference type="ARBA" id="ARBA00001947"/>
    </source>
</evidence>
<gene>
    <name evidence="6" type="ORF">R54767_03820</name>
</gene>
<evidence type="ECO:0000313" key="7">
    <source>
        <dbReference type="Proteomes" id="UP000789752"/>
    </source>
</evidence>
<evidence type="ECO:0000259" key="5">
    <source>
        <dbReference type="Pfam" id="PF24827"/>
    </source>
</evidence>
<comment type="caution">
    <text evidence="6">The sequence shown here is derived from an EMBL/GenBank/DDBJ whole genome shotgun (WGS) entry which is preliminary data.</text>
</comment>